<dbReference type="InterPro" id="IPR035990">
    <property type="entry name" value="TIM_sf"/>
</dbReference>
<comment type="catalytic activity">
    <reaction evidence="1">
        <text>D-glyceraldehyde 3-phosphate = dihydroxyacetone phosphate</text>
        <dbReference type="Rhea" id="RHEA:18585"/>
        <dbReference type="ChEBI" id="CHEBI:57642"/>
        <dbReference type="ChEBI" id="CHEBI:59776"/>
        <dbReference type="EC" id="5.3.1.1"/>
    </reaction>
</comment>
<dbReference type="InterPro" id="IPR000652">
    <property type="entry name" value="Triosephosphate_isomerase"/>
</dbReference>
<dbReference type="GO" id="GO:0006094">
    <property type="term" value="P:gluconeogenesis"/>
    <property type="evidence" value="ECO:0007669"/>
    <property type="project" value="UniProtKB-KW"/>
</dbReference>
<comment type="pathway">
    <text evidence="3">Carbohydrate biosynthesis; gluconeogenesis.</text>
</comment>
<dbReference type="PROSITE" id="PS51440">
    <property type="entry name" value="TIM_2"/>
    <property type="match status" value="1"/>
</dbReference>
<dbReference type="AlphaFoldDB" id="A0A8X7VN00"/>
<protein>
    <recommendedName>
        <fullName evidence="11">Triosephosphate isomerase, cytosolic</fullName>
        <ecNumber evidence="6">5.3.1.1</ecNumber>
    </recommendedName>
</protein>
<sequence>MADTNVTARRLEGWPLFLHRLGAFTGEVNAEMLVNLDISWVILSHSESNELCLSETRLRMHFAQGLKVITCVGETLEQQEAIIGEAVFVGFNDEMTNLTNIRASESGPLLEGNHGLGDDMPVLVVMKRGKNQLLKQLQLFSSQELSGHLIFQVHQEGMHHIGYEDAIYGHISFYLNNAYA</sequence>
<dbReference type="Gene3D" id="3.20.20.70">
    <property type="entry name" value="Aldolase class I"/>
    <property type="match status" value="1"/>
</dbReference>
<dbReference type="EC" id="5.3.1.1" evidence="6"/>
<evidence type="ECO:0000256" key="4">
    <source>
        <dbReference type="ARBA" id="ARBA00007422"/>
    </source>
</evidence>
<comment type="pathway">
    <text evidence="2">Carbohydrate degradation; glycolysis; D-glyceraldehyde 3-phosphate from glycerone phosphate: step 1/1.</text>
</comment>
<evidence type="ECO:0000256" key="8">
    <source>
        <dbReference type="ARBA" id="ARBA00022490"/>
    </source>
</evidence>
<dbReference type="GO" id="GO:0004807">
    <property type="term" value="F:triose-phosphate isomerase activity"/>
    <property type="evidence" value="ECO:0007669"/>
    <property type="project" value="UniProtKB-EC"/>
</dbReference>
<evidence type="ECO:0000313" key="13">
    <source>
        <dbReference type="Proteomes" id="UP000886595"/>
    </source>
</evidence>
<comment type="subunit">
    <text evidence="5">Homodimer.</text>
</comment>
<dbReference type="EMBL" id="JAAMPC010000004">
    <property type="protein sequence ID" value="KAG2314132.1"/>
    <property type="molecule type" value="Genomic_DNA"/>
</dbReference>
<keyword evidence="7" id="KW-0312">Gluconeogenesis</keyword>
<name>A0A8X7VN00_BRACI</name>
<evidence type="ECO:0000256" key="9">
    <source>
        <dbReference type="ARBA" id="ARBA00023152"/>
    </source>
</evidence>
<dbReference type="OrthoDB" id="6715177at2759"/>
<evidence type="ECO:0000256" key="1">
    <source>
        <dbReference type="ARBA" id="ARBA00000474"/>
    </source>
</evidence>
<dbReference type="InterPro" id="IPR013785">
    <property type="entry name" value="Aldolase_TIM"/>
</dbReference>
<dbReference type="GO" id="GO:0005829">
    <property type="term" value="C:cytosol"/>
    <property type="evidence" value="ECO:0007669"/>
    <property type="project" value="TreeGrafter"/>
</dbReference>
<evidence type="ECO:0000256" key="7">
    <source>
        <dbReference type="ARBA" id="ARBA00022432"/>
    </source>
</evidence>
<evidence type="ECO:0000256" key="5">
    <source>
        <dbReference type="ARBA" id="ARBA00011738"/>
    </source>
</evidence>
<dbReference type="GO" id="GO:0046166">
    <property type="term" value="P:glyceraldehyde-3-phosphate biosynthetic process"/>
    <property type="evidence" value="ECO:0007669"/>
    <property type="project" value="TreeGrafter"/>
</dbReference>
<keyword evidence="13" id="KW-1185">Reference proteome</keyword>
<evidence type="ECO:0000256" key="6">
    <source>
        <dbReference type="ARBA" id="ARBA00011940"/>
    </source>
</evidence>
<dbReference type="GO" id="GO:0019563">
    <property type="term" value="P:glycerol catabolic process"/>
    <property type="evidence" value="ECO:0007669"/>
    <property type="project" value="TreeGrafter"/>
</dbReference>
<reference evidence="12 13" key="1">
    <citation type="submission" date="2020-02" db="EMBL/GenBank/DDBJ databases">
        <authorList>
            <person name="Ma Q."/>
            <person name="Huang Y."/>
            <person name="Song X."/>
            <person name="Pei D."/>
        </authorList>
    </citation>
    <scope>NUCLEOTIDE SEQUENCE [LARGE SCALE GENOMIC DNA]</scope>
    <source>
        <strain evidence="12">Sxm20200214</strain>
        <tissue evidence="12">Leaf</tissue>
    </source>
</reference>
<proteinExistence type="inferred from homology"/>
<evidence type="ECO:0000256" key="10">
    <source>
        <dbReference type="ARBA" id="ARBA00023235"/>
    </source>
</evidence>
<keyword evidence="8" id="KW-0963">Cytoplasm</keyword>
<dbReference type="Proteomes" id="UP000886595">
    <property type="component" value="Unassembled WGS sequence"/>
</dbReference>
<gene>
    <name evidence="12" type="ORF">Bca52824_017254</name>
</gene>
<evidence type="ECO:0000256" key="11">
    <source>
        <dbReference type="ARBA" id="ARBA00039870"/>
    </source>
</evidence>
<dbReference type="Pfam" id="PF00121">
    <property type="entry name" value="TIM"/>
    <property type="match status" value="1"/>
</dbReference>
<dbReference type="PANTHER" id="PTHR21139">
    <property type="entry name" value="TRIOSEPHOSPHATE ISOMERASE"/>
    <property type="match status" value="1"/>
</dbReference>
<dbReference type="PANTHER" id="PTHR21139:SF34">
    <property type="entry name" value="TRIOSEPHOSPHATE ISOMERASE, CYTOSOLIC"/>
    <property type="match status" value="1"/>
</dbReference>
<comment type="similarity">
    <text evidence="4">Belongs to the triosephosphate isomerase family.</text>
</comment>
<organism evidence="12 13">
    <name type="scientific">Brassica carinata</name>
    <name type="common">Ethiopian mustard</name>
    <name type="synonym">Abyssinian cabbage</name>
    <dbReference type="NCBI Taxonomy" id="52824"/>
    <lineage>
        <taxon>Eukaryota</taxon>
        <taxon>Viridiplantae</taxon>
        <taxon>Streptophyta</taxon>
        <taxon>Embryophyta</taxon>
        <taxon>Tracheophyta</taxon>
        <taxon>Spermatophyta</taxon>
        <taxon>Magnoliopsida</taxon>
        <taxon>eudicotyledons</taxon>
        <taxon>Gunneridae</taxon>
        <taxon>Pentapetalae</taxon>
        <taxon>rosids</taxon>
        <taxon>malvids</taxon>
        <taxon>Brassicales</taxon>
        <taxon>Brassicaceae</taxon>
        <taxon>Brassiceae</taxon>
        <taxon>Brassica</taxon>
    </lineage>
</organism>
<comment type="caution">
    <text evidence="12">The sequence shown here is derived from an EMBL/GenBank/DDBJ whole genome shotgun (WGS) entry which is preliminary data.</text>
</comment>
<accession>A0A8X7VN00</accession>
<evidence type="ECO:0000256" key="2">
    <source>
        <dbReference type="ARBA" id="ARBA00004680"/>
    </source>
</evidence>
<evidence type="ECO:0000256" key="3">
    <source>
        <dbReference type="ARBA" id="ARBA00004742"/>
    </source>
</evidence>
<keyword evidence="9" id="KW-0324">Glycolysis</keyword>
<evidence type="ECO:0000313" key="12">
    <source>
        <dbReference type="EMBL" id="KAG2314132.1"/>
    </source>
</evidence>
<keyword evidence="10" id="KW-0413">Isomerase</keyword>
<dbReference type="GO" id="GO:0006096">
    <property type="term" value="P:glycolytic process"/>
    <property type="evidence" value="ECO:0007669"/>
    <property type="project" value="UniProtKB-KW"/>
</dbReference>
<dbReference type="SUPFAM" id="SSF51351">
    <property type="entry name" value="Triosephosphate isomerase (TIM)"/>
    <property type="match status" value="1"/>
</dbReference>